<organism evidence="1 2">
    <name type="scientific">Araneus ventricosus</name>
    <name type="common">Orbweaver spider</name>
    <name type="synonym">Epeira ventricosa</name>
    <dbReference type="NCBI Taxonomy" id="182803"/>
    <lineage>
        <taxon>Eukaryota</taxon>
        <taxon>Metazoa</taxon>
        <taxon>Ecdysozoa</taxon>
        <taxon>Arthropoda</taxon>
        <taxon>Chelicerata</taxon>
        <taxon>Arachnida</taxon>
        <taxon>Araneae</taxon>
        <taxon>Araneomorphae</taxon>
        <taxon>Entelegynae</taxon>
        <taxon>Araneoidea</taxon>
        <taxon>Araneidae</taxon>
        <taxon>Araneus</taxon>
    </lineage>
</organism>
<gene>
    <name evidence="1" type="ORF">AVEN_183787_1</name>
</gene>
<accession>A0A4Y1ZTS3</accession>
<name>A0A4Y1ZTS3_ARAVE</name>
<evidence type="ECO:0000313" key="1">
    <source>
        <dbReference type="EMBL" id="GBL66842.1"/>
    </source>
</evidence>
<dbReference type="Proteomes" id="UP000499080">
    <property type="component" value="Unassembled WGS sequence"/>
</dbReference>
<dbReference type="EMBL" id="BGPR01077683">
    <property type="protein sequence ID" value="GBL66842.1"/>
    <property type="molecule type" value="Genomic_DNA"/>
</dbReference>
<proteinExistence type="predicted"/>
<protein>
    <submittedName>
        <fullName evidence="1">Uncharacterized protein</fullName>
    </submittedName>
</protein>
<keyword evidence="2" id="KW-1185">Reference proteome</keyword>
<reference evidence="1 2" key="1">
    <citation type="journal article" date="2019" name="Sci. Rep.">
        <title>Orb-weaving spider Araneus ventricosus genome elucidates the spidroin gene catalogue.</title>
        <authorList>
            <person name="Kono N."/>
            <person name="Nakamura H."/>
            <person name="Ohtoshi R."/>
            <person name="Moran D.A.P."/>
            <person name="Shinohara A."/>
            <person name="Yoshida Y."/>
            <person name="Fujiwara M."/>
            <person name="Mori M."/>
            <person name="Tomita M."/>
            <person name="Arakawa K."/>
        </authorList>
    </citation>
    <scope>NUCLEOTIDE SEQUENCE [LARGE SCALE GENOMIC DNA]</scope>
</reference>
<evidence type="ECO:0000313" key="2">
    <source>
        <dbReference type="Proteomes" id="UP000499080"/>
    </source>
</evidence>
<comment type="caution">
    <text evidence="1">The sequence shown here is derived from an EMBL/GenBank/DDBJ whole genome shotgun (WGS) entry which is preliminary data.</text>
</comment>
<feature type="non-terminal residue" evidence="1">
    <location>
        <position position="50"/>
    </location>
</feature>
<dbReference type="AlphaFoldDB" id="A0A4Y1ZTS3"/>
<sequence length="50" mass="5565">MTKTRCYYRSVVSGSLVHIKSDLVSQTSSYWCCTEVWKGVPTQVSSSSSD</sequence>